<dbReference type="SUPFAM" id="SSF55729">
    <property type="entry name" value="Acyl-CoA N-acyltransferases (Nat)"/>
    <property type="match status" value="1"/>
</dbReference>
<dbReference type="Proteomes" id="UP000242763">
    <property type="component" value="Unassembled WGS sequence"/>
</dbReference>
<proteinExistence type="predicted"/>
<evidence type="ECO:0000313" key="2">
    <source>
        <dbReference type="EMBL" id="SFI77690.1"/>
    </source>
</evidence>
<dbReference type="RefSeq" id="WP_244523194.1">
    <property type="nucleotide sequence ID" value="NZ_FORF01000006.1"/>
</dbReference>
<evidence type="ECO:0000259" key="1">
    <source>
        <dbReference type="PROSITE" id="PS51186"/>
    </source>
</evidence>
<dbReference type="AlphaFoldDB" id="A0A1I3KZ51"/>
<gene>
    <name evidence="2" type="ORF">SAMN03080618_01309</name>
</gene>
<dbReference type="Gene3D" id="3.40.630.30">
    <property type="match status" value="1"/>
</dbReference>
<dbReference type="Pfam" id="PF00583">
    <property type="entry name" value="Acetyltransf_1"/>
    <property type="match status" value="1"/>
</dbReference>
<evidence type="ECO:0000313" key="3">
    <source>
        <dbReference type="Proteomes" id="UP000242763"/>
    </source>
</evidence>
<keyword evidence="3" id="KW-1185">Reference proteome</keyword>
<dbReference type="InterPro" id="IPR000182">
    <property type="entry name" value="GNAT_dom"/>
</dbReference>
<name>A0A1I3KZ51_9HYPH</name>
<feature type="domain" description="N-acetyltransferase" evidence="1">
    <location>
        <begin position="37"/>
        <end position="187"/>
    </location>
</feature>
<dbReference type="CDD" id="cd04301">
    <property type="entry name" value="NAT_SF"/>
    <property type="match status" value="1"/>
</dbReference>
<dbReference type="InterPro" id="IPR016181">
    <property type="entry name" value="Acyl_CoA_acyltransferase"/>
</dbReference>
<accession>A0A1I3KZ51</accession>
<dbReference type="STRING" id="1121003.SAMN03080618_01309"/>
<dbReference type="EMBL" id="FORF01000006">
    <property type="protein sequence ID" value="SFI77690.1"/>
    <property type="molecule type" value="Genomic_DNA"/>
</dbReference>
<reference evidence="3" key="1">
    <citation type="submission" date="2016-10" db="EMBL/GenBank/DDBJ databases">
        <authorList>
            <person name="Varghese N."/>
            <person name="Submissions S."/>
        </authorList>
    </citation>
    <scope>NUCLEOTIDE SEQUENCE [LARGE SCALE GENOMIC DNA]</scope>
    <source>
        <strain evidence="3">DSM 21857</strain>
    </source>
</reference>
<protein>
    <submittedName>
        <fullName evidence="2">Acetyltransferase (GNAT) family protein</fullName>
    </submittedName>
</protein>
<sequence>MLHCTIYDVADLPPWEEPTRKQTMTTIAPRADIPLQGVIRLLRHSELPQFKAHLLRLDVESRRDRFNGPANDAFVSAYAEKCFRNGAVVIGYVENGKVLGAAELHEQVTQAEPTGEIAFSVEPHMQQRGLGGLLFSRLIESARAFGYERLRVTTHPQNGTMKRLAMRFNATLRFEDGETVGMIGLAPMPPLPLRPGAGAFVPLEAGAF</sequence>
<keyword evidence="2" id="KW-0808">Transferase</keyword>
<dbReference type="PROSITE" id="PS51186">
    <property type="entry name" value="GNAT"/>
    <property type="match status" value="1"/>
</dbReference>
<dbReference type="GO" id="GO:0016747">
    <property type="term" value="F:acyltransferase activity, transferring groups other than amino-acyl groups"/>
    <property type="evidence" value="ECO:0007669"/>
    <property type="project" value="InterPro"/>
</dbReference>
<organism evidence="2 3">
    <name type="scientific">Aquamicrobium aerolatum DSM 21857</name>
    <dbReference type="NCBI Taxonomy" id="1121003"/>
    <lineage>
        <taxon>Bacteria</taxon>
        <taxon>Pseudomonadati</taxon>
        <taxon>Pseudomonadota</taxon>
        <taxon>Alphaproteobacteria</taxon>
        <taxon>Hyphomicrobiales</taxon>
        <taxon>Phyllobacteriaceae</taxon>
        <taxon>Aerobium</taxon>
    </lineage>
</organism>